<evidence type="ECO:0000313" key="5">
    <source>
        <dbReference type="Proteomes" id="UP000011645"/>
    </source>
</evidence>
<dbReference type="HOGENOM" id="CLU_122694_1_0_2"/>
<accession>D8J8M9</accession>
<gene>
    <name evidence="2" type="ordered locus">HacjB3_04115</name>
    <name evidence="3" type="ORF">C497_15178</name>
</gene>
<keyword evidence="5" id="KW-1185">Reference proteome</keyword>
<evidence type="ECO:0000313" key="4">
    <source>
        <dbReference type="Proteomes" id="UP000000390"/>
    </source>
</evidence>
<dbReference type="PATRIC" id="fig|795797.18.peg.827"/>
<dbReference type="OrthoDB" id="204263at2157"/>
<organism evidence="2 4">
    <name type="scientific">Halalkalicoccus jeotgali (strain DSM 18796 / CECT 7217 / JCM 14584 / KCTC 4019 / B3)</name>
    <dbReference type="NCBI Taxonomy" id="795797"/>
    <lineage>
        <taxon>Archaea</taxon>
        <taxon>Methanobacteriati</taxon>
        <taxon>Methanobacteriota</taxon>
        <taxon>Stenosarchaea group</taxon>
        <taxon>Halobacteria</taxon>
        <taxon>Halobacteriales</taxon>
        <taxon>Halococcaceae</taxon>
        <taxon>Halalkalicoccus</taxon>
    </lineage>
</organism>
<reference evidence="3 5" key="2">
    <citation type="journal article" date="2014" name="PLoS Genet.">
        <title>Phylogenetically driven sequencing of extremely halophilic archaea reveals strategies for static and dynamic osmo-response.</title>
        <authorList>
            <person name="Becker E.A."/>
            <person name="Seitzer P.M."/>
            <person name="Tritt A."/>
            <person name="Larsen D."/>
            <person name="Krusor M."/>
            <person name="Yao A.I."/>
            <person name="Wu D."/>
            <person name="Madern D."/>
            <person name="Eisen J.A."/>
            <person name="Darling A.E."/>
            <person name="Facciotti M.T."/>
        </authorList>
    </citation>
    <scope>NUCLEOTIDE SEQUENCE [LARGE SCALE GENOMIC DNA]</scope>
    <source>
        <strain evidence="3">B3</strain>
        <strain evidence="5">DSM 18796 / CECT 7217 / JCM 14584 / KCTC 4019 / B3</strain>
    </source>
</reference>
<evidence type="ECO:0000256" key="1">
    <source>
        <dbReference type="SAM" id="MobiDB-lite"/>
    </source>
</evidence>
<evidence type="ECO:0000313" key="2">
    <source>
        <dbReference type="EMBL" id="ADJ14214.1"/>
    </source>
</evidence>
<dbReference type="Proteomes" id="UP000011645">
    <property type="component" value="Unassembled WGS sequence"/>
</dbReference>
<feature type="region of interest" description="Disordered" evidence="1">
    <location>
        <begin position="152"/>
        <end position="177"/>
    </location>
</feature>
<dbReference type="eggNOG" id="arCOG07982">
    <property type="taxonomic scope" value="Archaea"/>
</dbReference>
<dbReference type="Pfam" id="PF20575">
    <property type="entry name" value="HTH_63"/>
    <property type="match status" value="1"/>
</dbReference>
<dbReference type="KEGG" id="hje:HacjB3_04115"/>
<proteinExistence type="predicted"/>
<dbReference type="Proteomes" id="UP000000390">
    <property type="component" value="Chromosome"/>
</dbReference>
<dbReference type="RefSeq" id="WP_008417788.1">
    <property type="nucleotide sequence ID" value="NC_014297.1"/>
</dbReference>
<dbReference type="AlphaFoldDB" id="D8J8M9"/>
<protein>
    <submittedName>
        <fullName evidence="2">Uncharacterized protein</fullName>
    </submittedName>
</protein>
<dbReference type="InterPro" id="IPR046783">
    <property type="entry name" value="HTH_63"/>
</dbReference>
<evidence type="ECO:0000313" key="3">
    <source>
        <dbReference type="EMBL" id="ELY34604.1"/>
    </source>
</evidence>
<dbReference type="EMBL" id="AOHV01000040">
    <property type="protein sequence ID" value="ELY34604.1"/>
    <property type="molecule type" value="Genomic_DNA"/>
</dbReference>
<reference evidence="2 4" key="1">
    <citation type="journal article" date="2010" name="J. Bacteriol.">
        <title>Complete genome sequence of Halalkalicoccus jeotgali B3(T), an extremely halophilic archaeon.</title>
        <authorList>
            <person name="Roh S.W."/>
            <person name="Nam Y.D."/>
            <person name="Nam S.H."/>
            <person name="Choi S.H."/>
            <person name="Park H.S."/>
            <person name="Bae J.W."/>
        </authorList>
    </citation>
    <scope>NUCLEOTIDE SEQUENCE [LARGE SCALE GENOMIC DNA]</scope>
    <source>
        <strain evidence="2">B3</strain>
        <strain evidence="4">DSM 18796 / CECT 7217 / JCM 14584 / KCTC 4019 / B3</strain>
    </source>
</reference>
<sequence>MKRHSSAETYRAEIVLRSLAPHGVSERQGAIIERVENVLETGLLEAVDVEVWGREMQADPAVRTAAHERYEVIESWAAGRNRTLTPGFDRQRRESIVDDRSEEVISFPLICLVVYAVEEDDEDPVRAVFPCSDGEQTYTVMDGIATLERWATDSTDGAFSEDERDESEPRPVVVGSR</sequence>
<name>D8J8M9_HALJB</name>
<dbReference type="EMBL" id="CP002062">
    <property type="protein sequence ID" value="ADJ14214.1"/>
    <property type="molecule type" value="Genomic_DNA"/>
</dbReference>
<dbReference type="GeneID" id="9418622"/>